<reference evidence="1" key="2">
    <citation type="journal article" date="2015" name="Data Brief">
        <title>Shoot transcriptome of the giant reed, Arundo donax.</title>
        <authorList>
            <person name="Barrero R.A."/>
            <person name="Guerrero F.D."/>
            <person name="Moolhuijzen P."/>
            <person name="Goolsby J.A."/>
            <person name="Tidwell J."/>
            <person name="Bellgard S.E."/>
            <person name="Bellgard M.I."/>
        </authorList>
    </citation>
    <scope>NUCLEOTIDE SEQUENCE</scope>
    <source>
        <tissue evidence="1">Shoot tissue taken approximately 20 cm above the soil surface</tissue>
    </source>
</reference>
<reference evidence="1" key="1">
    <citation type="submission" date="2014-09" db="EMBL/GenBank/DDBJ databases">
        <authorList>
            <person name="Magalhaes I.L.F."/>
            <person name="Oliveira U."/>
            <person name="Santos F.R."/>
            <person name="Vidigal T.H.D.A."/>
            <person name="Brescovit A.D."/>
            <person name="Santos A.J."/>
        </authorList>
    </citation>
    <scope>NUCLEOTIDE SEQUENCE</scope>
    <source>
        <tissue evidence="1">Shoot tissue taken approximately 20 cm above the soil surface</tissue>
    </source>
</reference>
<dbReference type="AlphaFoldDB" id="A0A0A9PMK5"/>
<accession>A0A0A9PMK5</accession>
<protein>
    <submittedName>
        <fullName evidence="1">Uncharacterized protein</fullName>
    </submittedName>
</protein>
<evidence type="ECO:0000313" key="1">
    <source>
        <dbReference type="EMBL" id="JAD82989.1"/>
    </source>
</evidence>
<proteinExistence type="predicted"/>
<sequence length="42" mass="4706">MCMASNRYQSTQVPSTTNLTLSRLHYPNQDAHPVTDRANQAS</sequence>
<name>A0A0A9PMK5_ARUDO</name>
<dbReference type="EMBL" id="GBRH01214906">
    <property type="protein sequence ID" value="JAD82989.1"/>
    <property type="molecule type" value="Transcribed_RNA"/>
</dbReference>
<organism evidence="1">
    <name type="scientific">Arundo donax</name>
    <name type="common">Giant reed</name>
    <name type="synonym">Donax arundinaceus</name>
    <dbReference type="NCBI Taxonomy" id="35708"/>
    <lineage>
        <taxon>Eukaryota</taxon>
        <taxon>Viridiplantae</taxon>
        <taxon>Streptophyta</taxon>
        <taxon>Embryophyta</taxon>
        <taxon>Tracheophyta</taxon>
        <taxon>Spermatophyta</taxon>
        <taxon>Magnoliopsida</taxon>
        <taxon>Liliopsida</taxon>
        <taxon>Poales</taxon>
        <taxon>Poaceae</taxon>
        <taxon>PACMAD clade</taxon>
        <taxon>Arundinoideae</taxon>
        <taxon>Arundineae</taxon>
        <taxon>Arundo</taxon>
    </lineage>
</organism>